<evidence type="ECO:0000313" key="11">
    <source>
        <dbReference type="Proteomes" id="UP000077755"/>
    </source>
</evidence>
<dbReference type="AlphaFoldDB" id="A0AAF0WSK8"/>
<accession>A0AAF0WSK8</accession>
<dbReference type="PANTHER" id="PTHR23155">
    <property type="entry name" value="DISEASE RESISTANCE PROTEIN RP"/>
    <property type="match status" value="1"/>
</dbReference>
<gene>
    <name evidence="10" type="ORF">DCAR_0313925</name>
</gene>
<protein>
    <recommendedName>
        <fullName evidence="12">NB-ARC domain-containing protein</fullName>
    </recommendedName>
</protein>
<evidence type="ECO:0000259" key="7">
    <source>
        <dbReference type="Pfam" id="PF00931"/>
    </source>
</evidence>
<dbReference type="FunFam" id="1.10.10.10:FF:000322">
    <property type="entry name" value="Probable disease resistance protein At1g63360"/>
    <property type="match status" value="1"/>
</dbReference>
<feature type="domain" description="Disease resistance protein winged helix" evidence="9">
    <location>
        <begin position="403"/>
        <end position="478"/>
    </location>
</feature>
<evidence type="ECO:0000313" key="10">
    <source>
        <dbReference type="EMBL" id="WOG94629.1"/>
    </source>
</evidence>
<dbReference type="EMBL" id="CP093345">
    <property type="protein sequence ID" value="WOG94629.1"/>
    <property type="molecule type" value="Genomic_DNA"/>
</dbReference>
<dbReference type="Pfam" id="PF23559">
    <property type="entry name" value="WHD_DRP"/>
    <property type="match status" value="1"/>
</dbReference>
<dbReference type="PRINTS" id="PR00364">
    <property type="entry name" value="DISEASERSIST"/>
</dbReference>
<dbReference type="Gene3D" id="1.10.10.10">
    <property type="entry name" value="Winged helix-like DNA-binding domain superfamily/Winged helix DNA-binding domain"/>
    <property type="match status" value="1"/>
</dbReference>
<dbReference type="InterPro" id="IPR036388">
    <property type="entry name" value="WH-like_DNA-bd_sf"/>
</dbReference>
<dbReference type="InterPro" id="IPR038005">
    <property type="entry name" value="RX-like_CC"/>
</dbReference>
<dbReference type="CDD" id="cd14798">
    <property type="entry name" value="RX-CC_like"/>
    <property type="match status" value="1"/>
</dbReference>
<sequence>MAEAVVSIVVARLTDLLIEEPVALHGLKDEIQQVVTKLKLMKTFLRDADLRITEYKVRILVADIRALAYDAEHVVESFIVKASSSAWNRRKQAIKIKDIQSKMALLSDRIRDNNIKSTSESSNSSSEAPGKLKRFHSFTTVEPEIFVEFHGAVDQLVGHLVDESDDCYPLISICGMGGLGKTTLAQKIYNHPTIKASFAGLAWVSISQKWQKKLVLQRILICLIHEKKEEILTWDDDKLVENLLEIQQRKKCLIVLDDIWTTGAWDSMKSAFTTETSVSKLMLTSRNVEVAVHVNREGFIYQPECLNAEQNSRDIFTVMERLGREMVKKCAGLPLAIVILGGILVTKPSVMEWEKVYADSLGSLEKGKGLGEDQQRELFHVLVWSYNDLPPQLKPCFLYLGKFGEDEQIEVETLYQLWIAEGLVLSTDKREEETMMQVAESYMRELVHRSMVQVRYEDMENSRTKIKSSSLHDLMRDLSISQAKAVDFSDVIDL</sequence>
<reference evidence="10" key="1">
    <citation type="journal article" date="2016" name="Nat. Genet.">
        <title>A high-quality carrot genome assembly provides new insights into carotenoid accumulation and asterid genome evolution.</title>
        <authorList>
            <person name="Iorizzo M."/>
            <person name="Ellison S."/>
            <person name="Senalik D."/>
            <person name="Zeng P."/>
            <person name="Satapoomin P."/>
            <person name="Huang J."/>
            <person name="Bowman M."/>
            <person name="Iovene M."/>
            <person name="Sanseverino W."/>
            <person name="Cavagnaro P."/>
            <person name="Yildiz M."/>
            <person name="Macko-Podgorni A."/>
            <person name="Moranska E."/>
            <person name="Grzebelus E."/>
            <person name="Grzebelus D."/>
            <person name="Ashrafi H."/>
            <person name="Zheng Z."/>
            <person name="Cheng S."/>
            <person name="Spooner D."/>
            <person name="Van Deynze A."/>
            <person name="Simon P."/>
        </authorList>
    </citation>
    <scope>NUCLEOTIDE SEQUENCE</scope>
    <source>
        <tissue evidence="10">Leaf</tissue>
    </source>
</reference>
<dbReference type="InterPro" id="IPR042197">
    <property type="entry name" value="Apaf_helical"/>
</dbReference>
<keyword evidence="11" id="KW-1185">Reference proteome</keyword>
<dbReference type="Gene3D" id="1.20.5.4130">
    <property type="match status" value="1"/>
</dbReference>
<dbReference type="GO" id="GO:0005524">
    <property type="term" value="F:ATP binding"/>
    <property type="evidence" value="ECO:0007669"/>
    <property type="project" value="UniProtKB-KW"/>
</dbReference>
<evidence type="ECO:0000256" key="4">
    <source>
        <dbReference type="ARBA" id="ARBA00022741"/>
    </source>
</evidence>
<evidence type="ECO:0000259" key="8">
    <source>
        <dbReference type="Pfam" id="PF18052"/>
    </source>
</evidence>
<organism evidence="10 11">
    <name type="scientific">Daucus carota subsp. sativus</name>
    <name type="common">Carrot</name>
    <dbReference type="NCBI Taxonomy" id="79200"/>
    <lineage>
        <taxon>Eukaryota</taxon>
        <taxon>Viridiplantae</taxon>
        <taxon>Streptophyta</taxon>
        <taxon>Embryophyta</taxon>
        <taxon>Tracheophyta</taxon>
        <taxon>Spermatophyta</taxon>
        <taxon>Magnoliopsida</taxon>
        <taxon>eudicotyledons</taxon>
        <taxon>Gunneridae</taxon>
        <taxon>Pentapetalae</taxon>
        <taxon>asterids</taxon>
        <taxon>campanulids</taxon>
        <taxon>Apiales</taxon>
        <taxon>Apiaceae</taxon>
        <taxon>Apioideae</taxon>
        <taxon>Scandiceae</taxon>
        <taxon>Daucinae</taxon>
        <taxon>Daucus</taxon>
        <taxon>Daucus sect. Daucus</taxon>
    </lineage>
</organism>
<dbReference type="InterPro" id="IPR041118">
    <property type="entry name" value="Rx_N"/>
</dbReference>
<proteinExistence type="inferred from homology"/>
<dbReference type="Gene3D" id="1.10.8.430">
    <property type="entry name" value="Helical domain of apoptotic protease-activating factors"/>
    <property type="match status" value="1"/>
</dbReference>
<dbReference type="Gene3D" id="3.40.50.300">
    <property type="entry name" value="P-loop containing nucleotide triphosphate hydrolases"/>
    <property type="match status" value="1"/>
</dbReference>
<dbReference type="Proteomes" id="UP000077755">
    <property type="component" value="Chromosome 3"/>
</dbReference>
<keyword evidence="6" id="KW-0067">ATP-binding</keyword>
<dbReference type="Pfam" id="PF00931">
    <property type="entry name" value="NB-ARC"/>
    <property type="match status" value="1"/>
</dbReference>
<comment type="similarity">
    <text evidence="1">Belongs to the disease resistance NB-LRR family.</text>
</comment>
<name>A0AAF0WSK8_DAUCS</name>
<dbReference type="InterPro" id="IPR002182">
    <property type="entry name" value="NB-ARC"/>
</dbReference>
<dbReference type="FunFam" id="3.40.50.300:FF:001091">
    <property type="entry name" value="Probable disease resistance protein At1g61300"/>
    <property type="match status" value="1"/>
</dbReference>
<dbReference type="InterPro" id="IPR044974">
    <property type="entry name" value="Disease_R_plants"/>
</dbReference>
<dbReference type="InterPro" id="IPR058922">
    <property type="entry name" value="WHD_DRP"/>
</dbReference>
<dbReference type="Pfam" id="PF18052">
    <property type="entry name" value="Rx_N"/>
    <property type="match status" value="1"/>
</dbReference>
<dbReference type="SUPFAM" id="SSF52540">
    <property type="entry name" value="P-loop containing nucleoside triphosphate hydrolases"/>
    <property type="match status" value="1"/>
</dbReference>
<dbReference type="InterPro" id="IPR027417">
    <property type="entry name" value="P-loop_NTPase"/>
</dbReference>
<keyword evidence="2" id="KW-0433">Leucine-rich repeat</keyword>
<evidence type="ECO:0000256" key="3">
    <source>
        <dbReference type="ARBA" id="ARBA00022737"/>
    </source>
</evidence>
<keyword evidence="4" id="KW-0547">Nucleotide-binding</keyword>
<dbReference type="GO" id="GO:0043531">
    <property type="term" value="F:ADP binding"/>
    <property type="evidence" value="ECO:0007669"/>
    <property type="project" value="InterPro"/>
</dbReference>
<feature type="domain" description="Disease resistance N-terminal" evidence="8">
    <location>
        <begin position="5"/>
        <end position="91"/>
    </location>
</feature>
<evidence type="ECO:0008006" key="12">
    <source>
        <dbReference type="Google" id="ProtNLM"/>
    </source>
</evidence>
<evidence type="ECO:0000259" key="9">
    <source>
        <dbReference type="Pfam" id="PF23559"/>
    </source>
</evidence>
<evidence type="ECO:0000256" key="6">
    <source>
        <dbReference type="ARBA" id="ARBA00022840"/>
    </source>
</evidence>
<evidence type="ECO:0000256" key="1">
    <source>
        <dbReference type="ARBA" id="ARBA00008894"/>
    </source>
</evidence>
<dbReference type="GO" id="GO:0098542">
    <property type="term" value="P:defense response to other organism"/>
    <property type="evidence" value="ECO:0007669"/>
    <property type="project" value="TreeGrafter"/>
</dbReference>
<feature type="domain" description="NB-ARC" evidence="7">
    <location>
        <begin position="152"/>
        <end position="310"/>
    </location>
</feature>
<evidence type="ECO:0000256" key="5">
    <source>
        <dbReference type="ARBA" id="ARBA00022821"/>
    </source>
</evidence>
<evidence type="ECO:0000256" key="2">
    <source>
        <dbReference type="ARBA" id="ARBA00022614"/>
    </source>
</evidence>
<keyword evidence="3" id="KW-0677">Repeat</keyword>
<dbReference type="PANTHER" id="PTHR23155:SF1185">
    <property type="entry name" value="DISEASE RESISTANCE RPP8-LIKE PROTEIN 3-RELATED"/>
    <property type="match status" value="1"/>
</dbReference>
<keyword evidence="5" id="KW-0611">Plant defense</keyword>
<reference evidence="10" key="2">
    <citation type="submission" date="2022-03" db="EMBL/GenBank/DDBJ databases">
        <title>Draft title - Genomic analysis of global carrot germplasm unveils the trajectory of domestication and the origin of high carotenoid orange carrot.</title>
        <authorList>
            <person name="Iorizzo M."/>
            <person name="Ellison S."/>
            <person name="Senalik D."/>
            <person name="Macko-Podgorni A."/>
            <person name="Grzebelus D."/>
            <person name="Bostan H."/>
            <person name="Rolling W."/>
            <person name="Curaba J."/>
            <person name="Simon P."/>
        </authorList>
    </citation>
    <scope>NUCLEOTIDE SEQUENCE</scope>
    <source>
        <tissue evidence="10">Leaf</tissue>
    </source>
</reference>
<dbReference type="GO" id="GO:0051607">
    <property type="term" value="P:defense response to virus"/>
    <property type="evidence" value="ECO:0007669"/>
    <property type="project" value="UniProtKB-ARBA"/>
</dbReference>